<dbReference type="HOGENOM" id="CLU_1889367_0_0_1"/>
<organism evidence="1 2">
    <name type="scientific">Setaria italica</name>
    <name type="common">Foxtail millet</name>
    <name type="synonym">Panicum italicum</name>
    <dbReference type="NCBI Taxonomy" id="4555"/>
    <lineage>
        <taxon>Eukaryota</taxon>
        <taxon>Viridiplantae</taxon>
        <taxon>Streptophyta</taxon>
        <taxon>Embryophyta</taxon>
        <taxon>Tracheophyta</taxon>
        <taxon>Spermatophyta</taxon>
        <taxon>Magnoliopsida</taxon>
        <taxon>Liliopsida</taxon>
        <taxon>Poales</taxon>
        <taxon>Poaceae</taxon>
        <taxon>PACMAD clade</taxon>
        <taxon>Panicoideae</taxon>
        <taxon>Panicodae</taxon>
        <taxon>Paniceae</taxon>
        <taxon>Cenchrinae</taxon>
        <taxon>Setaria</taxon>
    </lineage>
</organism>
<dbReference type="EMBL" id="AGNK02001858">
    <property type="status" value="NOT_ANNOTATED_CDS"/>
    <property type="molecule type" value="Genomic_DNA"/>
</dbReference>
<dbReference type="EnsemblPlants" id="KQL16137">
    <property type="protein sequence ID" value="KQL16137"/>
    <property type="gene ID" value="SETIT_023610mg"/>
</dbReference>
<dbReference type="InParanoid" id="K3ZAN9"/>
<accession>K3ZAN9</accession>
<sequence>MRQLVLGGPRGSIGKKVRVKERATAALLFSAARASSSSSSCFCPANKTAAAEHPAPHSRRAQLGLCPGKLLTGASSTTPCDLLPLRQAVAARTPTTLLAMTLPSSPTTRSTKCASSVISYSTPSCTCPLGAWHRC</sequence>
<evidence type="ECO:0000313" key="2">
    <source>
        <dbReference type="Proteomes" id="UP000004995"/>
    </source>
</evidence>
<keyword evidence="2" id="KW-1185">Reference proteome</keyword>
<protein>
    <submittedName>
        <fullName evidence="1">Uncharacterized protein</fullName>
    </submittedName>
</protein>
<dbReference type="Gramene" id="KQL16137">
    <property type="protein sequence ID" value="KQL16137"/>
    <property type="gene ID" value="SETIT_023610mg"/>
</dbReference>
<proteinExistence type="predicted"/>
<reference evidence="2" key="1">
    <citation type="journal article" date="2012" name="Nat. Biotechnol.">
        <title>Reference genome sequence of the model plant Setaria.</title>
        <authorList>
            <person name="Bennetzen J.L."/>
            <person name="Schmutz J."/>
            <person name="Wang H."/>
            <person name="Percifield R."/>
            <person name="Hawkins J."/>
            <person name="Pontaroli A.C."/>
            <person name="Estep M."/>
            <person name="Feng L."/>
            <person name="Vaughn J.N."/>
            <person name="Grimwood J."/>
            <person name="Jenkins J."/>
            <person name="Barry K."/>
            <person name="Lindquist E."/>
            <person name="Hellsten U."/>
            <person name="Deshpande S."/>
            <person name="Wang X."/>
            <person name="Wu X."/>
            <person name="Mitros T."/>
            <person name="Triplett J."/>
            <person name="Yang X."/>
            <person name="Ye C.Y."/>
            <person name="Mauro-Herrera M."/>
            <person name="Wang L."/>
            <person name="Li P."/>
            <person name="Sharma M."/>
            <person name="Sharma R."/>
            <person name="Ronald P.C."/>
            <person name="Panaud O."/>
            <person name="Kellogg E.A."/>
            <person name="Brutnell T.P."/>
            <person name="Doust A.N."/>
            <person name="Tuskan G.A."/>
            <person name="Rokhsar D."/>
            <person name="Devos K.M."/>
        </authorList>
    </citation>
    <scope>NUCLEOTIDE SEQUENCE [LARGE SCALE GENOMIC DNA]</scope>
    <source>
        <strain evidence="2">cv. Yugu1</strain>
    </source>
</reference>
<evidence type="ECO:0000313" key="1">
    <source>
        <dbReference type="EnsemblPlants" id="KQL16137"/>
    </source>
</evidence>
<dbReference type="Proteomes" id="UP000004995">
    <property type="component" value="Unassembled WGS sequence"/>
</dbReference>
<reference evidence="1" key="2">
    <citation type="submission" date="2018-08" db="UniProtKB">
        <authorList>
            <consortium name="EnsemblPlants"/>
        </authorList>
    </citation>
    <scope>IDENTIFICATION</scope>
    <source>
        <strain evidence="1">Yugu1</strain>
    </source>
</reference>
<dbReference type="AlphaFoldDB" id="K3ZAN9"/>
<name>K3ZAN9_SETIT</name>